<accession>A0A6N3F508</accession>
<protein>
    <submittedName>
        <fullName evidence="1">Uncharacterized protein</fullName>
    </submittedName>
</protein>
<evidence type="ECO:0000313" key="1">
    <source>
        <dbReference type="EMBL" id="VYU47125.1"/>
    </source>
</evidence>
<sequence>MYYINKTFLYSKKNIAGFEILDKDDSDFRILLHYDEAIEFIKNEGGKIYNAEIYEKEIDNFGKVIYDIKADGEKLKDLKDRKLIFNLAIIFNERERYYEEYEELFLKYLCVINF</sequence>
<name>A0A6N3F508_9FIRM</name>
<organism evidence="1">
    <name type="scientific">Intestinibacter bartlettii</name>
    <dbReference type="NCBI Taxonomy" id="261299"/>
    <lineage>
        <taxon>Bacteria</taxon>
        <taxon>Bacillati</taxon>
        <taxon>Bacillota</taxon>
        <taxon>Clostridia</taxon>
        <taxon>Peptostreptococcales</taxon>
        <taxon>Peptostreptococcaceae</taxon>
        <taxon>Intestinibacter</taxon>
    </lineage>
</organism>
<proteinExistence type="predicted"/>
<dbReference type="RefSeq" id="WP_024038465.1">
    <property type="nucleotide sequence ID" value="NZ_CACRUE010000039.1"/>
</dbReference>
<reference evidence="1" key="1">
    <citation type="submission" date="2019-11" db="EMBL/GenBank/DDBJ databases">
        <authorList>
            <person name="Feng L."/>
        </authorList>
    </citation>
    <scope>NUCLEOTIDE SEQUENCE</scope>
    <source>
        <strain evidence="1">IbartlettiiLFYP30</strain>
    </source>
</reference>
<dbReference type="AlphaFoldDB" id="A0A6N3F508"/>
<dbReference type="EMBL" id="CACRUE010000039">
    <property type="protein sequence ID" value="VYU47125.1"/>
    <property type="molecule type" value="Genomic_DNA"/>
</dbReference>
<gene>
    <name evidence="1" type="ORF">IBLFYP30_02812</name>
</gene>